<reference evidence="1" key="1">
    <citation type="submission" date="2019-02" db="EMBL/GenBank/DDBJ databases">
        <authorList>
            <person name="Gruber-Vodicka R. H."/>
            <person name="Seah K. B. B."/>
        </authorList>
    </citation>
    <scope>NUCLEOTIDE SEQUENCE</scope>
    <source>
        <strain evidence="1">BECK_S312</strain>
        <strain evidence="2">BECK_S426</strain>
    </source>
</reference>
<dbReference type="AlphaFoldDB" id="A0A450VR07"/>
<sequence>MIQGTTPWSQQAEKGFPISDWYIALILDDTHWQVVAGWGNAYEIYRQQGEQMQGPAPHMVATKEAWKGVMIQDFQAWSKKTLYLSHDGAISEMGKTISSWLAVPMQVEGRIRAAMMVHSPHAHYFTAFHTRLLEDAAQRLLPLLTAALRETRTRSAFTAAVMHEVKNDSHTALMLLDLIQKSIDQGGEIKGMAEYLIEIRHHLEGLNALGQDSLDIFRTGAKGNAQEWKDDERGVTTTLGNLLENATRGWRILYEDTKFESDLPEELAKCKVRILRILNFKRVLRVLLHNAFRHGQDWVHIAVELRDDPDTDKQQLELTIRNGAYEDVIIGLGGNSGLAMDTGSSSLTRGRMGLTVARQLTLEVGGFLSELQYKKKQEDWGEVTIALHWPIKVIV</sequence>
<name>A0A450VR07_9GAMM</name>
<evidence type="ECO:0000313" key="2">
    <source>
        <dbReference type="EMBL" id="VFK23956.1"/>
    </source>
</evidence>
<organism evidence="1">
    <name type="scientific">Candidatus Kentrum sp. LPFa</name>
    <dbReference type="NCBI Taxonomy" id="2126335"/>
    <lineage>
        <taxon>Bacteria</taxon>
        <taxon>Pseudomonadati</taxon>
        <taxon>Pseudomonadota</taxon>
        <taxon>Gammaproteobacteria</taxon>
        <taxon>Candidatus Kentrum</taxon>
    </lineage>
</organism>
<proteinExistence type="predicted"/>
<dbReference type="EMBL" id="CAADFM010000008">
    <property type="protein sequence ID" value="VFK07221.1"/>
    <property type="molecule type" value="Genomic_DNA"/>
</dbReference>
<accession>A0A450VR07</accession>
<dbReference type="EMBL" id="CAADFP010000009">
    <property type="protein sequence ID" value="VFK23956.1"/>
    <property type="molecule type" value="Genomic_DNA"/>
</dbReference>
<dbReference type="InterPro" id="IPR029016">
    <property type="entry name" value="GAF-like_dom_sf"/>
</dbReference>
<evidence type="ECO:0000313" key="1">
    <source>
        <dbReference type="EMBL" id="VFK07221.1"/>
    </source>
</evidence>
<dbReference type="Gene3D" id="3.30.450.40">
    <property type="match status" value="1"/>
</dbReference>
<gene>
    <name evidence="1" type="ORF">BECKLPF1236A_GA0070988_1000810</name>
    <name evidence="2" type="ORF">BECKLPF1236C_GA0070990_1000910</name>
</gene>
<protein>
    <submittedName>
        <fullName evidence="1">GAF domain</fullName>
    </submittedName>
</protein>
<dbReference type="SUPFAM" id="SSF55781">
    <property type="entry name" value="GAF domain-like"/>
    <property type="match status" value="1"/>
</dbReference>